<proteinExistence type="predicted"/>
<dbReference type="SUPFAM" id="SSF54695">
    <property type="entry name" value="POZ domain"/>
    <property type="match status" value="1"/>
</dbReference>
<name>A0A2T2NEP0_CORCC</name>
<organism evidence="2 3">
    <name type="scientific">Corynespora cassiicola Philippines</name>
    <dbReference type="NCBI Taxonomy" id="1448308"/>
    <lineage>
        <taxon>Eukaryota</taxon>
        <taxon>Fungi</taxon>
        <taxon>Dikarya</taxon>
        <taxon>Ascomycota</taxon>
        <taxon>Pezizomycotina</taxon>
        <taxon>Dothideomycetes</taxon>
        <taxon>Pleosporomycetidae</taxon>
        <taxon>Pleosporales</taxon>
        <taxon>Corynesporascaceae</taxon>
        <taxon>Corynespora</taxon>
    </lineage>
</organism>
<dbReference type="InterPro" id="IPR011333">
    <property type="entry name" value="SKP1/BTB/POZ_sf"/>
</dbReference>
<evidence type="ECO:0000313" key="3">
    <source>
        <dbReference type="Proteomes" id="UP000240883"/>
    </source>
</evidence>
<accession>A0A2T2NEP0</accession>
<evidence type="ECO:0000313" key="2">
    <source>
        <dbReference type="EMBL" id="PSN63905.1"/>
    </source>
</evidence>
<dbReference type="PANTHER" id="PTHR47843">
    <property type="entry name" value="BTB DOMAIN-CONTAINING PROTEIN-RELATED"/>
    <property type="match status" value="1"/>
</dbReference>
<dbReference type="EMBL" id="KZ678139">
    <property type="protein sequence ID" value="PSN63905.1"/>
    <property type="molecule type" value="Genomic_DNA"/>
</dbReference>
<dbReference type="Gene3D" id="3.30.710.10">
    <property type="entry name" value="Potassium Channel Kv1.1, Chain A"/>
    <property type="match status" value="1"/>
</dbReference>
<gene>
    <name evidence="2" type="ORF">BS50DRAFT_637240</name>
</gene>
<dbReference type="Pfam" id="PF00651">
    <property type="entry name" value="BTB"/>
    <property type="match status" value="1"/>
</dbReference>
<dbReference type="PANTHER" id="PTHR47843:SF2">
    <property type="entry name" value="BTB DOMAIN-CONTAINING PROTEIN"/>
    <property type="match status" value="1"/>
</dbReference>
<dbReference type="Proteomes" id="UP000240883">
    <property type="component" value="Unassembled WGS sequence"/>
</dbReference>
<feature type="domain" description="BTB" evidence="1">
    <location>
        <begin position="52"/>
        <end position="113"/>
    </location>
</feature>
<dbReference type="AlphaFoldDB" id="A0A2T2NEP0"/>
<evidence type="ECO:0000259" key="1">
    <source>
        <dbReference type="PROSITE" id="PS50097"/>
    </source>
</evidence>
<sequence>MSSPTDALTYSILPNLGCDQFILLTEDKNDKFSRAGELVATEFDPEDSRDTNRQIFKVHRRMLLRYSQYFWDKLGGVWKPHAQETVLHLDHFKPSLFGIFLRWAYFGEALPENWITATVKSSNKLSQRGYDAYLIMLQAYTMAENLIAPESKWQIHEEFVKDYNGLVTEDTYRLASYASKNLPANSPIL</sequence>
<dbReference type="CDD" id="cd18186">
    <property type="entry name" value="BTB_POZ_ZBTB_KLHL-like"/>
    <property type="match status" value="1"/>
</dbReference>
<reference evidence="2 3" key="1">
    <citation type="journal article" date="2018" name="Front. Microbiol.">
        <title>Genome-Wide Analysis of Corynespora cassiicola Leaf Fall Disease Putative Effectors.</title>
        <authorList>
            <person name="Lopez D."/>
            <person name="Ribeiro S."/>
            <person name="Label P."/>
            <person name="Fumanal B."/>
            <person name="Venisse J.S."/>
            <person name="Kohler A."/>
            <person name="de Oliveira R.R."/>
            <person name="Labutti K."/>
            <person name="Lipzen A."/>
            <person name="Lail K."/>
            <person name="Bauer D."/>
            <person name="Ohm R.A."/>
            <person name="Barry K.W."/>
            <person name="Spatafora J."/>
            <person name="Grigoriev I.V."/>
            <person name="Martin F.M."/>
            <person name="Pujade-Renaud V."/>
        </authorList>
    </citation>
    <scope>NUCLEOTIDE SEQUENCE [LARGE SCALE GENOMIC DNA]</scope>
    <source>
        <strain evidence="2 3">Philippines</strain>
    </source>
</reference>
<dbReference type="PROSITE" id="PS50097">
    <property type="entry name" value="BTB"/>
    <property type="match status" value="1"/>
</dbReference>
<dbReference type="OrthoDB" id="194443at2759"/>
<dbReference type="InterPro" id="IPR000210">
    <property type="entry name" value="BTB/POZ_dom"/>
</dbReference>
<keyword evidence="3" id="KW-1185">Reference proteome</keyword>
<protein>
    <recommendedName>
        <fullName evidence="1">BTB domain-containing protein</fullName>
    </recommendedName>
</protein>